<reference evidence="3 4" key="1">
    <citation type="submission" date="2020-08" db="EMBL/GenBank/DDBJ databases">
        <title>Sequencing the genomes of 1000 actinobacteria strains.</title>
        <authorList>
            <person name="Klenk H.-P."/>
        </authorList>
    </citation>
    <scope>NUCLEOTIDE SEQUENCE [LARGE SCALE GENOMIC DNA]</scope>
    <source>
        <strain evidence="3 4">DSM 23694</strain>
    </source>
</reference>
<dbReference type="AlphaFoldDB" id="A0A7W8Y914"/>
<dbReference type="GO" id="GO:0016787">
    <property type="term" value="F:hydrolase activity"/>
    <property type="evidence" value="ECO:0007669"/>
    <property type="project" value="UniProtKB-KW"/>
</dbReference>
<comment type="similarity">
    <text evidence="1">Belongs to the LOG family.</text>
</comment>
<dbReference type="SUPFAM" id="SSF102405">
    <property type="entry name" value="MCP/YpsA-like"/>
    <property type="match status" value="1"/>
</dbReference>
<gene>
    <name evidence="3" type="ORF">BKA12_000260</name>
</gene>
<accession>A0A7W8Y914</accession>
<feature type="region of interest" description="Disordered" evidence="2">
    <location>
        <begin position="264"/>
        <end position="287"/>
    </location>
</feature>
<comment type="catalytic activity">
    <reaction evidence="1">
        <text>9-ribosyl-trans-zeatin 5'-phosphate + H2O = trans-zeatin + D-ribose 5-phosphate</text>
        <dbReference type="Rhea" id="RHEA:48564"/>
        <dbReference type="ChEBI" id="CHEBI:15377"/>
        <dbReference type="ChEBI" id="CHEBI:16522"/>
        <dbReference type="ChEBI" id="CHEBI:78346"/>
        <dbReference type="ChEBI" id="CHEBI:87947"/>
        <dbReference type="EC" id="3.2.2.n1"/>
    </reaction>
</comment>
<dbReference type="EC" id="3.2.2.n1" evidence="1"/>
<comment type="caution">
    <text evidence="3">The sequence shown here is derived from an EMBL/GenBank/DDBJ whole genome shotgun (WGS) entry which is preliminary data.</text>
</comment>
<dbReference type="Gene3D" id="3.40.50.450">
    <property type="match status" value="1"/>
</dbReference>
<dbReference type="GO" id="GO:0009691">
    <property type="term" value="P:cytokinin biosynthetic process"/>
    <property type="evidence" value="ECO:0007669"/>
    <property type="project" value="UniProtKB-UniRule"/>
</dbReference>
<evidence type="ECO:0000313" key="4">
    <source>
        <dbReference type="Proteomes" id="UP000523863"/>
    </source>
</evidence>
<dbReference type="EMBL" id="JACHBL010000001">
    <property type="protein sequence ID" value="MBB5597180.1"/>
    <property type="molecule type" value="Genomic_DNA"/>
</dbReference>
<evidence type="ECO:0000313" key="3">
    <source>
        <dbReference type="EMBL" id="MBB5597180.1"/>
    </source>
</evidence>
<dbReference type="FunFam" id="3.40.50.450:FF:000011">
    <property type="entry name" value="TIGR00730 family Rossman fold protein"/>
    <property type="match status" value="1"/>
</dbReference>
<dbReference type="InterPro" id="IPR031100">
    <property type="entry name" value="LOG_fam"/>
</dbReference>
<organism evidence="3 4">
    <name type="scientific">Neomicrococcus lactis</name>
    <dbReference type="NCBI Taxonomy" id="732241"/>
    <lineage>
        <taxon>Bacteria</taxon>
        <taxon>Bacillati</taxon>
        <taxon>Actinomycetota</taxon>
        <taxon>Actinomycetes</taxon>
        <taxon>Micrococcales</taxon>
        <taxon>Micrococcaceae</taxon>
        <taxon>Neomicrococcus</taxon>
    </lineage>
</organism>
<proteinExistence type="inferred from homology"/>
<dbReference type="NCBIfam" id="TIGR00730">
    <property type="entry name" value="Rossman fold protein, TIGR00730 family"/>
    <property type="match status" value="1"/>
</dbReference>
<comment type="catalytic activity">
    <reaction evidence="1">
        <text>N(6)-(dimethylallyl)adenosine 5'-phosphate + H2O = N(6)-dimethylallyladenine + D-ribose 5-phosphate</text>
        <dbReference type="Rhea" id="RHEA:48560"/>
        <dbReference type="ChEBI" id="CHEBI:15377"/>
        <dbReference type="ChEBI" id="CHEBI:17660"/>
        <dbReference type="ChEBI" id="CHEBI:57526"/>
        <dbReference type="ChEBI" id="CHEBI:78346"/>
        <dbReference type="EC" id="3.2.2.n1"/>
    </reaction>
</comment>
<dbReference type="InterPro" id="IPR052341">
    <property type="entry name" value="LOG_family_nucleotidases"/>
</dbReference>
<protein>
    <recommendedName>
        <fullName evidence="1">Cytokinin riboside 5'-monophosphate phosphoribohydrolase</fullName>
        <ecNumber evidence="1">3.2.2.n1</ecNumber>
    </recommendedName>
</protein>
<evidence type="ECO:0000256" key="1">
    <source>
        <dbReference type="RuleBase" id="RU363015"/>
    </source>
</evidence>
<sequence length="287" mass="31829">MSAGNYDPKFFDKMPHSARHKGSVTLRRNQAKIRQADNYLLDTKTPLDFTHTDPWRVLRIQSEFVEGFGSLSELGPAISIFGSARTKRGSKYYVAAEEIARRLVGEGLSVITGGGPGIMEAGNKGAVEAEGVSVGLGIELPFESSMNEYVDLGINFRYFFARKTMFVKYSQGFVVMPGGYGTLDELFEAVTLVQTEKITNFPIVLYGVEYWTPLLEWIRTRVLEEGMISEADVNLLRVTDDPAEAVEWVIQGYKGLVGPEDVKRPNGLHPAKLYSSRTGADGDKEKI</sequence>
<dbReference type="PANTHER" id="PTHR43393:SF2">
    <property type="entry name" value="CYTOKININ RIBOSIDE 5'-MONOPHOSPHATE PHOSPHORIBOHYDROLASE"/>
    <property type="match status" value="1"/>
</dbReference>
<dbReference type="RefSeq" id="WP_183640099.1">
    <property type="nucleotide sequence ID" value="NZ_JACHBL010000001.1"/>
</dbReference>
<dbReference type="PANTHER" id="PTHR43393">
    <property type="entry name" value="CYTOKININ RIBOSIDE 5'-MONOPHOSPHATE PHOSPHORIBOHYDROLASE"/>
    <property type="match status" value="1"/>
</dbReference>
<keyword evidence="1" id="KW-0378">Hydrolase</keyword>
<keyword evidence="1" id="KW-0203">Cytokinin biosynthesis</keyword>
<name>A0A7W8Y914_9MICC</name>
<evidence type="ECO:0000256" key="2">
    <source>
        <dbReference type="SAM" id="MobiDB-lite"/>
    </source>
</evidence>
<keyword evidence="4" id="KW-1185">Reference proteome</keyword>
<dbReference type="Proteomes" id="UP000523863">
    <property type="component" value="Unassembled WGS sequence"/>
</dbReference>
<dbReference type="InterPro" id="IPR005269">
    <property type="entry name" value="LOG"/>
</dbReference>
<dbReference type="GO" id="GO:0005829">
    <property type="term" value="C:cytosol"/>
    <property type="evidence" value="ECO:0007669"/>
    <property type="project" value="TreeGrafter"/>
</dbReference>
<dbReference type="Pfam" id="PF03641">
    <property type="entry name" value="Lysine_decarbox"/>
    <property type="match status" value="1"/>
</dbReference>